<dbReference type="GO" id="GO:0016780">
    <property type="term" value="F:phosphotransferase activity, for other substituted phosphate groups"/>
    <property type="evidence" value="ECO:0007669"/>
    <property type="project" value="InterPro"/>
</dbReference>
<dbReference type="InterPro" id="IPR048254">
    <property type="entry name" value="CDP_ALCOHOL_P_TRANSF_CS"/>
</dbReference>
<dbReference type="InterPro" id="IPR043130">
    <property type="entry name" value="CDP-OH_PTrfase_TM_dom"/>
</dbReference>
<keyword evidence="3" id="KW-1133">Transmembrane helix</keyword>
<evidence type="ECO:0000313" key="4">
    <source>
        <dbReference type="EMBL" id="SEC41629.1"/>
    </source>
</evidence>
<evidence type="ECO:0000313" key="5">
    <source>
        <dbReference type="Proteomes" id="UP000182652"/>
    </source>
</evidence>
<feature type="transmembrane region" description="Helical" evidence="3">
    <location>
        <begin position="148"/>
        <end position="173"/>
    </location>
</feature>
<proteinExistence type="inferred from homology"/>
<keyword evidence="1 2" id="KW-0808">Transferase</keyword>
<dbReference type="Gene3D" id="1.20.120.1760">
    <property type="match status" value="1"/>
</dbReference>
<dbReference type="EMBL" id="FNSN01000003">
    <property type="protein sequence ID" value="SEC41629.1"/>
    <property type="molecule type" value="Genomic_DNA"/>
</dbReference>
<organism evidence="4 5">
    <name type="scientific">Arthrobacter woluwensis</name>
    <dbReference type="NCBI Taxonomy" id="156980"/>
    <lineage>
        <taxon>Bacteria</taxon>
        <taxon>Bacillati</taxon>
        <taxon>Actinomycetota</taxon>
        <taxon>Actinomycetes</taxon>
        <taxon>Micrococcales</taxon>
        <taxon>Micrococcaceae</taxon>
        <taxon>Arthrobacter</taxon>
    </lineage>
</organism>
<dbReference type="InterPro" id="IPR000462">
    <property type="entry name" value="CDP-OH_P_trans"/>
</dbReference>
<keyword evidence="5" id="KW-1185">Reference proteome</keyword>
<gene>
    <name evidence="4" type="ORF">SAMN04489745_2815</name>
</gene>
<dbReference type="Proteomes" id="UP000182652">
    <property type="component" value="Unassembled WGS sequence"/>
</dbReference>
<protein>
    <submittedName>
        <fullName evidence="4">CDP-alcohol phosphatidyltransferase</fullName>
    </submittedName>
</protein>
<accession>A0A1H4SC25</accession>
<sequence>MGLQDTQSGRGEDRGIAASLQILKGKQKTSKGASAYVRFFNRPFGRVLAAVAHRLGLTPNVVTAISALATFGGLAVLAFSPVTPVTGLLVAVLLILGYAFDSADGQLARLRGGGSFAGEWLDHVVDAAKMSLFHLVVLFAWARTGTESGLWLVLPGAYAFLAAFFFCTIMLTDQLRRAHRGSSGMRLAGEGSSSVLYSLAVLPTEYGVLACVFVLWGWPALFHWVYLALFVCNVLFLCLALPKWYRELSGFGRT</sequence>
<dbReference type="PROSITE" id="PS00379">
    <property type="entry name" value="CDP_ALCOHOL_P_TRANSF"/>
    <property type="match status" value="1"/>
</dbReference>
<dbReference type="GO" id="GO:0008654">
    <property type="term" value="P:phospholipid biosynthetic process"/>
    <property type="evidence" value="ECO:0007669"/>
    <property type="project" value="InterPro"/>
</dbReference>
<reference evidence="4 5" key="1">
    <citation type="submission" date="2016-10" db="EMBL/GenBank/DDBJ databases">
        <authorList>
            <person name="de Groot N.N."/>
        </authorList>
    </citation>
    <scope>NUCLEOTIDE SEQUENCE [LARGE SCALE GENOMIC DNA]</scope>
    <source>
        <strain evidence="4 5">DSM 10495</strain>
    </source>
</reference>
<feature type="transmembrane region" description="Helical" evidence="3">
    <location>
        <begin position="224"/>
        <end position="245"/>
    </location>
</feature>
<keyword evidence="3" id="KW-0472">Membrane</keyword>
<evidence type="ECO:0000256" key="3">
    <source>
        <dbReference type="SAM" id="Phobius"/>
    </source>
</evidence>
<dbReference type="GO" id="GO:0016020">
    <property type="term" value="C:membrane"/>
    <property type="evidence" value="ECO:0007669"/>
    <property type="project" value="InterPro"/>
</dbReference>
<name>A0A1H4SC25_9MICC</name>
<dbReference type="RefSeq" id="WP_066216844.1">
    <property type="nucleotide sequence ID" value="NZ_FNSN01000003.1"/>
</dbReference>
<feature type="transmembrane region" description="Helical" evidence="3">
    <location>
        <begin position="194"/>
        <end position="218"/>
    </location>
</feature>
<keyword evidence="3" id="KW-0812">Transmembrane</keyword>
<dbReference type="STRING" id="156980.SAMN04489745_2815"/>
<comment type="similarity">
    <text evidence="2">Belongs to the CDP-alcohol phosphatidyltransferase class-I family.</text>
</comment>
<dbReference type="Pfam" id="PF01066">
    <property type="entry name" value="CDP-OH_P_transf"/>
    <property type="match status" value="1"/>
</dbReference>
<evidence type="ECO:0000256" key="1">
    <source>
        <dbReference type="ARBA" id="ARBA00022679"/>
    </source>
</evidence>
<evidence type="ECO:0000256" key="2">
    <source>
        <dbReference type="RuleBase" id="RU003750"/>
    </source>
</evidence>
<dbReference type="AlphaFoldDB" id="A0A1H4SC25"/>